<evidence type="ECO:0000256" key="1">
    <source>
        <dbReference type="SAM" id="MobiDB-lite"/>
    </source>
</evidence>
<comment type="caution">
    <text evidence="2">The sequence shown here is derived from an EMBL/GenBank/DDBJ whole genome shotgun (WGS) entry which is preliminary data.</text>
</comment>
<dbReference type="Proteomes" id="UP000018721">
    <property type="component" value="Unassembled WGS sequence"/>
</dbReference>
<reference evidence="2 3" key="1">
    <citation type="submission" date="2013-11" db="EMBL/GenBank/DDBJ databases">
        <title>The Genome Sequence of Phytophthora parasitica P1569.</title>
        <authorList>
            <consortium name="The Broad Institute Genomics Platform"/>
            <person name="Russ C."/>
            <person name="Tyler B."/>
            <person name="Panabieres F."/>
            <person name="Shan W."/>
            <person name="Tripathy S."/>
            <person name="Grunwald N."/>
            <person name="Machado M."/>
            <person name="Johnson C.S."/>
            <person name="Arredondo F."/>
            <person name="Hong C."/>
            <person name="Coffey M."/>
            <person name="Young S.K."/>
            <person name="Zeng Q."/>
            <person name="Gargeya S."/>
            <person name="Fitzgerald M."/>
            <person name="Abouelleil A."/>
            <person name="Alvarado L."/>
            <person name="Chapman S.B."/>
            <person name="Gainer-Dewar J."/>
            <person name="Goldberg J."/>
            <person name="Griggs A."/>
            <person name="Gujja S."/>
            <person name="Hansen M."/>
            <person name="Howarth C."/>
            <person name="Imamovic A."/>
            <person name="Ireland A."/>
            <person name="Larimer J."/>
            <person name="McCowan C."/>
            <person name="Murphy C."/>
            <person name="Pearson M."/>
            <person name="Poon T.W."/>
            <person name="Priest M."/>
            <person name="Roberts A."/>
            <person name="Saif S."/>
            <person name="Shea T."/>
            <person name="Sykes S."/>
            <person name="Wortman J."/>
            <person name="Nusbaum C."/>
            <person name="Birren B."/>
        </authorList>
    </citation>
    <scope>NUCLEOTIDE SEQUENCE [LARGE SCALE GENOMIC DNA]</scope>
    <source>
        <strain evidence="2 3">P1569</strain>
    </source>
</reference>
<organism evidence="2 3">
    <name type="scientific">Phytophthora nicotianae P1569</name>
    <dbReference type="NCBI Taxonomy" id="1317065"/>
    <lineage>
        <taxon>Eukaryota</taxon>
        <taxon>Sar</taxon>
        <taxon>Stramenopiles</taxon>
        <taxon>Oomycota</taxon>
        <taxon>Peronosporomycetes</taxon>
        <taxon>Peronosporales</taxon>
        <taxon>Peronosporaceae</taxon>
        <taxon>Phytophthora</taxon>
    </lineage>
</organism>
<gene>
    <name evidence="2" type="ORF">F443_16808</name>
</gene>
<name>V9EDH5_PHYNI</name>
<proteinExistence type="predicted"/>
<evidence type="ECO:0000313" key="3">
    <source>
        <dbReference type="Proteomes" id="UP000018721"/>
    </source>
</evidence>
<dbReference type="Gene3D" id="2.170.270.10">
    <property type="entry name" value="SET domain"/>
    <property type="match status" value="1"/>
</dbReference>
<keyword evidence="3" id="KW-1185">Reference proteome</keyword>
<sequence>MKQFKLDTFRIPGTTDSHDSRGNQRQQFFTQTECVLDHCSTGHKCGNQRMQQGVQAALALDSTPGKGIALMADDLIEKGEFVA</sequence>
<protein>
    <submittedName>
        <fullName evidence="2">Uncharacterized protein</fullName>
    </submittedName>
</protein>
<dbReference type="HOGENOM" id="CLU_2547543_0_0_1"/>
<dbReference type="EMBL" id="ANIZ01002951">
    <property type="protein sequence ID" value="ETI37179.1"/>
    <property type="molecule type" value="Genomic_DNA"/>
</dbReference>
<dbReference type="SUPFAM" id="SSF82199">
    <property type="entry name" value="SET domain"/>
    <property type="match status" value="1"/>
</dbReference>
<accession>V9EDH5</accession>
<dbReference type="AlphaFoldDB" id="V9EDH5"/>
<evidence type="ECO:0000313" key="2">
    <source>
        <dbReference type="EMBL" id="ETI37179.1"/>
    </source>
</evidence>
<dbReference type="InterPro" id="IPR046341">
    <property type="entry name" value="SET_dom_sf"/>
</dbReference>
<feature type="region of interest" description="Disordered" evidence="1">
    <location>
        <begin position="1"/>
        <end position="24"/>
    </location>
</feature>